<keyword evidence="5" id="KW-1185">Reference proteome</keyword>
<feature type="domain" description="UBA" evidence="2">
    <location>
        <begin position="443"/>
        <end position="489"/>
    </location>
</feature>
<dbReference type="Gene3D" id="1.20.120.1920">
    <property type="entry name" value="UBAP1 SOUBA domain"/>
    <property type="match status" value="1"/>
</dbReference>
<evidence type="ECO:0008006" key="6">
    <source>
        <dbReference type="Google" id="ProtNLM"/>
    </source>
</evidence>
<protein>
    <recommendedName>
        <fullName evidence="6">Ubiquitin-associated protein 1</fullName>
    </recommendedName>
</protein>
<feature type="region of interest" description="Disordered" evidence="1">
    <location>
        <begin position="187"/>
        <end position="211"/>
    </location>
</feature>
<dbReference type="InterPro" id="IPR042575">
    <property type="entry name" value="UBAP1_C"/>
</dbReference>
<gene>
    <name evidence="4" type="ORF">GDO78_015034</name>
</gene>
<dbReference type="CDD" id="cd14316">
    <property type="entry name" value="UBA2_UBAP1_like"/>
    <property type="match status" value="1"/>
</dbReference>
<dbReference type="PANTHER" id="PTHR15960">
    <property type="entry name" value="LD44032P"/>
    <property type="match status" value="1"/>
</dbReference>
<dbReference type="PROSITE" id="PS50030">
    <property type="entry name" value="UBA"/>
    <property type="match status" value="2"/>
</dbReference>
<dbReference type="OrthoDB" id="2018023at2759"/>
<dbReference type="PANTHER" id="PTHR15960:SF2">
    <property type="entry name" value="UBIQUITIN-ASSOCIATED PROTEIN 1"/>
    <property type="match status" value="1"/>
</dbReference>
<feature type="compositionally biased region" description="Basic and acidic residues" evidence="1">
    <location>
        <begin position="96"/>
        <end position="105"/>
    </location>
</feature>
<feature type="compositionally biased region" description="Polar residues" evidence="1">
    <location>
        <begin position="187"/>
        <end position="202"/>
    </location>
</feature>
<feature type="domain" description="UBA" evidence="2">
    <location>
        <begin position="380"/>
        <end position="421"/>
    </location>
</feature>
<reference evidence="4" key="1">
    <citation type="thesis" date="2020" institute="ProQuest LLC" country="789 East Eisenhower Parkway, Ann Arbor, MI, USA">
        <title>Comparative Genomics and Chromosome Evolution.</title>
        <authorList>
            <person name="Mudd A.B."/>
        </authorList>
    </citation>
    <scope>NUCLEOTIDE SEQUENCE</scope>
    <source>
        <strain evidence="4">HN-11 Male</strain>
        <tissue evidence="4">Kidney and liver</tissue>
    </source>
</reference>
<dbReference type="PROSITE" id="PS51497">
    <property type="entry name" value="UMA"/>
    <property type="match status" value="1"/>
</dbReference>
<dbReference type="AlphaFoldDB" id="A0A8J6JPI5"/>
<dbReference type="InterPro" id="IPR038870">
    <property type="entry name" value="UBAP1"/>
</dbReference>
<accession>A0A8J6JPI5</accession>
<dbReference type="SUPFAM" id="SSF46934">
    <property type="entry name" value="UBA-like"/>
    <property type="match status" value="2"/>
</dbReference>
<dbReference type="InterPro" id="IPR023340">
    <property type="entry name" value="UMA"/>
</dbReference>
<sequence length="493" mass="54790">MASRKSASDLHGPFSYLEDVPFKIGDRFRVPDKVGLPVGFCVPDISQLISEVQYDFTLEKKTVQWAKEVKRIKAAQREAERKAEAALYQAASDAQAESKDDEDRGCPPSINPVLASLLHNSILTPTPANSSAMLQKVLSPPLSKADFNPADFECEEDPFDKLELKTLDDREELKSILDIHVRPVVVSSDSSNADKTQNSQSPQKDEDTQSTLKQEALDLKHLRKPNGFITLPQLENCELPPSSKVSLAPMTMVSNIKSLSFPKLDSDENNQKIAHESSNCLTNGTFLESLKSRSSHNGDELNGHLMWGTSLHLDRGMLNCALPPSTVGPVSGTEGISRTCLSSDTQVLAHEVAVSKVPSSVTNVRQLSFPGHEELLQLLSSGERQCAETIVNMGFSYEHVMRAIQKQGQNVERVLEYLFIHSQLCEKGFDPLLVDEALEMYNYSEEKTMVFLQLMSKFKEMGFEQKEIKEVLLLHNNDQDKALEELMARAGPS</sequence>
<feature type="domain" description="UMA" evidence="3">
    <location>
        <begin position="17"/>
        <end position="63"/>
    </location>
</feature>
<dbReference type="EMBL" id="WNTK01001419">
    <property type="protein sequence ID" value="KAG9467392.1"/>
    <property type="molecule type" value="Genomic_DNA"/>
</dbReference>
<evidence type="ECO:0000313" key="4">
    <source>
        <dbReference type="EMBL" id="KAG9467392.1"/>
    </source>
</evidence>
<evidence type="ECO:0000256" key="1">
    <source>
        <dbReference type="SAM" id="MobiDB-lite"/>
    </source>
</evidence>
<dbReference type="SMART" id="SM00165">
    <property type="entry name" value="UBA"/>
    <property type="match status" value="2"/>
</dbReference>
<dbReference type="InterPro" id="IPR015940">
    <property type="entry name" value="UBA"/>
</dbReference>
<evidence type="ECO:0000313" key="5">
    <source>
        <dbReference type="Proteomes" id="UP000770717"/>
    </source>
</evidence>
<organism evidence="4 5">
    <name type="scientific">Eleutherodactylus coqui</name>
    <name type="common">Puerto Rican coqui</name>
    <dbReference type="NCBI Taxonomy" id="57060"/>
    <lineage>
        <taxon>Eukaryota</taxon>
        <taxon>Metazoa</taxon>
        <taxon>Chordata</taxon>
        <taxon>Craniata</taxon>
        <taxon>Vertebrata</taxon>
        <taxon>Euteleostomi</taxon>
        <taxon>Amphibia</taxon>
        <taxon>Batrachia</taxon>
        <taxon>Anura</taxon>
        <taxon>Neobatrachia</taxon>
        <taxon>Hyloidea</taxon>
        <taxon>Eleutherodactylidae</taxon>
        <taxon>Eleutherodactylinae</taxon>
        <taxon>Eleutherodactylus</taxon>
        <taxon>Eleutherodactylus</taxon>
    </lineage>
</organism>
<comment type="caution">
    <text evidence="4">The sequence shown here is derived from an EMBL/GenBank/DDBJ whole genome shotgun (WGS) entry which is preliminary data.</text>
</comment>
<dbReference type="Proteomes" id="UP000770717">
    <property type="component" value="Unassembled WGS sequence"/>
</dbReference>
<evidence type="ECO:0000259" key="3">
    <source>
        <dbReference type="PROSITE" id="PS51497"/>
    </source>
</evidence>
<dbReference type="GO" id="GO:0000813">
    <property type="term" value="C:ESCRT I complex"/>
    <property type="evidence" value="ECO:0007669"/>
    <property type="project" value="InterPro"/>
</dbReference>
<name>A0A8J6JPI5_ELECQ</name>
<proteinExistence type="predicted"/>
<dbReference type="Pfam" id="PF21267">
    <property type="entry name" value="UBAP-1_UBA2"/>
    <property type="match status" value="1"/>
</dbReference>
<dbReference type="GO" id="GO:0043130">
    <property type="term" value="F:ubiquitin binding"/>
    <property type="evidence" value="ECO:0007669"/>
    <property type="project" value="InterPro"/>
</dbReference>
<dbReference type="InterPro" id="IPR049467">
    <property type="entry name" value="UBAP-1-like_UBA2"/>
</dbReference>
<evidence type="ECO:0000259" key="2">
    <source>
        <dbReference type="PROSITE" id="PS50030"/>
    </source>
</evidence>
<feature type="region of interest" description="Disordered" evidence="1">
    <location>
        <begin position="91"/>
        <end position="110"/>
    </location>
</feature>
<dbReference type="GO" id="GO:0043162">
    <property type="term" value="P:ubiquitin-dependent protein catabolic process via the multivesicular body sorting pathway"/>
    <property type="evidence" value="ECO:0007669"/>
    <property type="project" value="InterPro"/>
</dbReference>
<dbReference type="Pfam" id="PF22567">
    <property type="entry name" value="UBA_9"/>
    <property type="match status" value="1"/>
</dbReference>
<dbReference type="InterPro" id="IPR009060">
    <property type="entry name" value="UBA-like_sf"/>
</dbReference>